<feature type="compositionally biased region" description="Low complexity" evidence="2">
    <location>
        <begin position="248"/>
        <end position="276"/>
    </location>
</feature>
<feature type="compositionally biased region" description="Polar residues" evidence="2">
    <location>
        <begin position="296"/>
        <end position="307"/>
    </location>
</feature>
<dbReference type="OrthoDB" id="3203770at2759"/>
<feature type="compositionally biased region" description="Polar residues" evidence="2">
    <location>
        <begin position="110"/>
        <end position="120"/>
    </location>
</feature>
<evidence type="ECO:0000313" key="3">
    <source>
        <dbReference type="EMBL" id="TFK30383.1"/>
    </source>
</evidence>
<protein>
    <submittedName>
        <fullName evidence="3">Uncharacterized protein</fullName>
    </submittedName>
</protein>
<feature type="region of interest" description="Disordered" evidence="2">
    <location>
        <begin position="38"/>
        <end position="348"/>
    </location>
</feature>
<evidence type="ECO:0000313" key="4">
    <source>
        <dbReference type="Proteomes" id="UP000307440"/>
    </source>
</evidence>
<feature type="compositionally biased region" description="Polar residues" evidence="2">
    <location>
        <begin position="8"/>
        <end position="26"/>
    </location>
</feature>
<evidence type="ECO:0000256" key="1">
    <source>
        <dbReference type="SAM" id="Coils"/>
    </source>
</evidence>
<feature type="compositionally biased region" description="Low complexity" evidence="2">
    <location>
        <begin position="324"/>
        <end position="344"/>
    </location>
</feature>
<dbReference type="STRING" id="230819.A0A5C3LD51"/>
<dbReference type="Proteomes" id="UP000307440">
    <property type="component" value="Unassembled WGS sequence"/>
</dbReference>
<organism evidence="3 4">
    <name type="scientific">Coprinopsis marcescibilis</name>
    <name type="common">Agaric fungus</name>
    <name type="synonym">Psathyrella marcescibilis</name>
    <dbReference type="NCBI Taxonomy" id="230819"/>
    <lineage>
        <taxon>Eukaryota</taxon>
        <taxon>Fungi</taxon>
        <taxon>Dikarya</taxon>
        <taxon>Basidiomycota</taxon>
        <taxon>Agaricomycotina</taxon>
        <taxon>Agaricomycetes</taxon>
        <taxon>Agaricomycetidae</taxon>
        <taxon>Agaricales</taxon>
        <taxon>Agaricineae</taxon>
        <taxon>Psathyrellaceae</taxon>
        <taxon>Coprinopsis</taxon>
    </lineage>
</organism>
<feature type="compositionally biased region" description="Basic and acidic residues" evidence="2">
    <location>
        <begin position="40"/>
        <end position="50"/>
    </location>
</feature>
<reference evidence="3 4" key="1">
    <citation type="journal article" date="2019" name="Nat. Ecol. Evol.">
        <title>Megaphylogeny resolves global patterns of mushroom evolution.</title>
        <authorList>
            <person name="Varga T."/>
            <person name="Krizsan K."/>
            <person name="Foldi C."/>
            <person name="Dima B."/>
            <person name="Sanchez-Garcia M."/>
            <person name="Sanchez-Ramirez S."/>
            <person name="Szollosi G.J."/>
            <person name="Szarkandi J.G."/>
            <person name="Papp V."/>
            <person name="Albert L."/>
            <person name="Andreopoulos W."/>
            <person name="Angelini C."/>
            <person name="Antonin V."/>
            <person name="Barry K.W."/>
            <person name="Bougher N.L."/>
            <person name="Buchanan P."/>
            <person name="Buyck B."/>
            <person name="Bense V."/>
            <person name="Catcheside P."/>
            <person name="Chovatia M."/>
            <person name="Cooper J."/>
            <person name="Damon W."/>
            <person name="Desjardin D."/>
            <person name="Finy P."/>
            <person name="Geml J."/>
            <person name="Haridas S."/>
            <person name="Hughes K."/>
            <person name="Justo A."/>
            <person name="Karasinski D."/>
            <person name="Kautmanova I."/>
            <person name="Kiss B."/>
            <person name="Kocsube S."/>
            <person name="Kotiranta H."/>
            <person name="LaButti K.M."/>
            <person name="Lechner B.E."/>
            <person name="Liimatainen K."/>
            <person name="Lipzen A."/>
            <person name="Lukacs Z."/>
            <person name="Mihaltcheva S."/>
            <person name="Morgado L.N."/>
            <person name="Niskanen T."/>
            <person name="Noordeloos M.E."/>
            <person name="Ohm R.A."/>
            <person name="Ortiz-Santana B."/>
            <person name="Ovrebo C."/>
            <person name="Racz N."/>
            <person name="Riley R."/>
            <person name="Savchenko A."/>
            <person name="Shiryaev A."/>
            <person name="Soop K."/>
            <person name="Spirin V."/>
            <person name="Szebenyi C."/>
            <person name="Tomsovsky M."/>
            <person name="Tulloss R.E."/>
            <person name="Uehling J."/>
            <person name="Grigoriev I.V."/>
            <person name="Vagvolgyi C."/>
            <person name="Papp T."/>
            <person name="Martin F.M."/>
            <person name="Miettinen O."/>
            <person name="Hibbett D.S."/>
            <person name="Nagy L.G."/>
        </authorList>
    </citation>
    <scope>NUCLEOTIDE SEQUENCE [LARGE SCALE GENOMIC DNA]</scope>
    <source>
        <strain evidence="3 4">CBS 121175</strain>
    </source>
</reference>
<name>A0A5C3LD51_COPMA</name>
<keyword evidence="4" id="KW-1185">Reference proteome</keyword>
<feature type="region of interest" description="Disordered" evidence="2">
    <location>
        <begin position="365"/>
        <end position="425"/>
    </location>
</feature>
<accession>A0A5C3LD51</accession>
<feature type="compositionally biased region" description="Basic and acidic residues" evidence="2">
    <location>
        <begin position="387"/>
        <end position="397"/>
    </location>
</feature>
<evidence type="ECO:0000256" key="2">
    <source>
        <dbReference type="SAM" id="MobiDB-lite"/>
    </source>
</evidence>
<dbReference type="AlphaFoldDB" id="A0A5C3LD51"/>
<feature type="coiled-coil region" evidence="1">
    <location>
        <begin position="531"/>
        <end position="565"/>
    </location>
</feature>
<gene>
    <name evidence="3" type="ORF">FA15DRAFT_4285</name>
</gene>
<proteinExistence type="predicted"/>
<feature type="region of interest" description="Disordered" evidence="2">
    <location>
        <begin position="1"/>
        <end position="26"/>
    </location>
</feature>
<keyword evidence="1" id="KW-0175">Coiled coil</keyword>
<dbReference type="EMBL" id="ML210146">
    <property type="protein sequence ID" value="TFK30383.1"/>
    <property type="molecule type" value="Genomic_DNA"/>
</dbReference>
<sequence length="675" mass="71946">MSAEDAKSSGSRSKPTTRSSSLRQSLNLASYGKALIAGVRSKDSSDDSKSSKKSKVTASRRHSSIISPTAAPQPQAPPRQSIGDARPVSQSNKRDNTPESKTITRRRVSGNHQRSSTDEQPTMKPAEPANRSATLRPRPPNASSALPKLRPRSAVVEQAKPSTPTSVRAGTRRRLSTSSEEGKEQRKPRSATPQEKVVRPISPLPHRAALKASSAVNATPPVTPSTPSKLKPPTPSGNRTSPSRPAKLLKTTAASSTTSLPRPSSSASSVSGGTPRTPKSTTLKAVLGRSAKDRTITGNTPVKNSPITPARDTPSPLARHSRNISKYASSSSSNVGNMSHISEANSEDSEEDDVLLLLAPIANLGAPTPAMPRIQKSRSRQAPNTPTRDRPVKDKSRLAAPPNIITRTTHLRPPRAPGLSGSTSARQSILSWEQLSNDASRTLGEGEVERMIADIPAPFSGPTSPALSSIIDIPPSPCLSAIDSPGGYGSISQVLLPDVTPSPAVFSSSARFSISPEAAGESSATYVRLQLAAAENMANERLLRIQAMEEELNNLKQVHAFQIEEMTTQIAYMETEDERAGYATSLEEQIRVMRVSNEKAIESAVSEAEENAQARRASALMAQETQFKVSYAALMGENAWSSVGDACKTELESTKGEREMLALLLMDLETIILGA</sequence>
<feature type="compositionally biased region" description="Basic residues" evidence="2">
    <location>
        <begin position="51"/>
        <end position="63"/>
    </location>
</feature>